<organism evidence="2 3">
    <name type="scientific">Penicillium brasilianum</name>
    <dbReference type="NCBI Taxonomy" id="104259"/>
    <lineage>
        <taxon>Eukaryota</taxon>
        <taxon>Fungi</taxon>
        <taxon>Dikarya</taxon>
        <taxon>Ascomycota</taxon>
        <taxon>Pezizomycotina</taxon>
        <taxon>Eurotiomycetes</taxon>
        <taxon>Eurotiomycetidae</taxon>
        <taxon>Eurotiales</taxon>
        <taxon>Aspergillaceae</taxon>
        <taxon>Penicillium</taxon>
    </lineage>
</organism>
<dbReference type="OrthoDB" id="10069349at2759"/>
<accession>A0A0F7TBC6</accession>
<dbReference type="Gene3D" id="3.10.110.10">
    <property type="entry name" value="Ubiquitin Conjugating Enzyme"/>
    <property type="match status" value="1"/>
</dbReference>
<evidence type="ECO:0000259" key="1">
    <source>
        <dbReference type="PROSITE" id="PS50127"/>
    </source>
</evidence>
<dbReference type="AlphaFoldDB" id="A0A0F7TBC6"/>
<dbReference type="Pfam" id="PF00179">
    <property type="entry name" value="UQ_con"/>
    <property type="match status" value="1"/>
</dbReference>
<dbReference type="CDD" id="cd23826">
    <property type="entry name" value="UEV_Morgue-like"/>
    <property type="match status" value="1"/>
</dbReference>
<dbReference type="Proteomes" id="UP000042958">
    <property type="component" value="Unassembled WGS sequence"/>
</dbReference>
<proteinExistence type="predicted"/>
<dbReference type="Gene3D" id="1.20.120.1020">
    <property type="entry name" value="Prion-inhibition and propagation, HeLo domain"/>
    <property type="match status" value="1"/>
</dbReference>
<feature type="domain" description="UBC core" evidence="1">
    <location>
        <begin position="292"/>
        <end position="438"/>
    </location>
</feature>
<dbReference type="PANTHER" id="PTHR24068">
    <property type="entry name" value="UBIQUITIN-CONJUGATING ENZYME E2"/>
    <property type="match status" value="1"/>
</dbReference>
<evidence type="ECO:0000313" key="3">
    <source>
        <dbReference type="Proteomes" id="UP000042958"/>
    </source>
</evidence>
<dbReference type="SMART" id="SM00212">
    <property type="entry name" value="UBCc"/>
    <property type="match status" value="1"/>
</dbReference>
<dbReference type="InterPro" id="IPR000608">
    <property type="entry name" value="UBC"/>
</dbReference>
<reference evidence="3" key="1">
    <citation type="journal article" date="2015" name="Genome Announc.">
        <title>Draft genome sequence of the fungus Penicillium brasilianum MG11.</title>
        <authorList>
            <person name="Horn F."/>
            <person name="Linde J."/>
            <person name="Mattern D.J."/>
            <person name="Walther G."/>
            <person name="Guthke R."/>
            <person name="Brakhage A.A."/>
            <person name="Valiante V."/>
        </authorList>
    </citation>
    <scope>NUCLEOTIDE SEQUENCE [LARGE SCALE GENOMIC DNA]</scope>
    <source>
        <strain evidence="3">MG11</strain>
    </source>
</reference>
<sequence>MVDPLGTAIGVVGLFSTCLDAWHLIEDGRSMSKEFVILRQRYLNLRLRFVLWGEACGLDICDHSDDGIIPQSIHGDKLKRRYGLDTNTELQNHLETSNHVQALTNQYYRFEERRKRVKGHAGLLGSVRWAISDKLRFTTLIQHLGELLVDLEILTRDTGVPRKQRQLADREIQSISDLTELKLIEEAGLNADDPISDAASARISTLCSEPKEASISSYYTARSNCPEHESSAEKLSSAPIVPGDSQWQRILASLREGKPSPNQNILVDESKGGDLLLWIKARRLLSDLPLDLSKRKSQRDVGQLASAIVPWIDGWPVADDPRDIIAAIEGPLGTPYEGSIFYLRIKLSSNHPFYPPDCSFLTKVYHPNINSFGKICFDLFDKEWSPIYTLSGILVALSGLLSAPNIEDPLVPEIATIFVQEPETYEQYARNYAVRYANARSFPVVNAGGSITFQMCDMSLQEVLYCLANRATDDAIMLKVKYNGQISESLKELKDDPLRLEIERHLCENILTLSERTMSVFRSVEFDKMGHDSQARCLMLLKRILGWLEDLLLGYHRAPGSPNQSQPSDINQFRENTAWLIWALDAALTDLERPAGYQDI</sequence>
<dbReference type="PROSITE" id="PS50127">
    <property type="entry name" value="UBC_2"/>
    <property type="match status" value="1"/>
</dbReference>
<dbReference type="InterPro" id="IPR016135">
    <property type="entry name" value="UBQ-conjugating_enzyme/RWD"/>
</dbReference>
<name>A0A0F7TBC6_PENBI</name>
<protein>
    <recommendedName>
        <fullName evidence="1">UBC core domain-containing protein</fullName>
    </recommendedName>
</protein>
<keyword evidence="3" id="KW-1185">Reference proteome</keyword>
<dbReference type="SUPFAM" id="SSF54495">
    <property type="entry name" value="UBC-like"/>
    <property type="match status" value="1"/>
</dbReference>
<dbReference type="InterPro" id="IPR029498">
    <property type="entry name" value="HeLo_dom"/>
</dbReference>
<dbReference type="Pfam" id="PF14479">
    <property type="entry name" value="HeLo"/>
    <property type="match status" value="1"/>
</dbReference>
<dbReference type="EMBL" id="CDHK01000001">
    <property type="protein sequence ID" value="CEJ53879.1"/>
    <property type="molecule type" value="Genomic_DNA"/>
</dbReference>
<dbReference type="STRING" id="104259.A0A0F7TBC6"/>
<evidence type="ECO:0000313" key="2">
    <source>
        <dbReference type="EMBL" id="CEJ53879.1"/>
    </source>
</evidence>
<gene>
    <name evidence="2" type="ORF">PMG11_00218</name>
</gene>
<dbReference type="InterPro" id="IPR038305">
    <property type="entry name" value="HeLo_sf"/>
</dbReference>